<dbReference type="Gene3D" id="3.90.810.10">
    <property type="entry name" value="CRIB domain"/>
    <property type="match status" value="1"/>
</dbReference>
<accession>A0ABD3DQQ1</accession>
<dbReference type="Pfam" id="PF00786">
    <property type="entry name" value="PBD"/>
    <property type="match status" value="1"/>
</dbReference>
<feature type="domain" description="CRIB" evidence="2">
    <location>
        <begin position="29"/>
        <end position="42"/>
    </location>
</feature>
<dbReference type="CDD" id="cd00132">
    <property type="entry name" value="CRIB"/>
    <property type="match status" value="1"/>
</dbReference>
<keyword evidence="4" id="KW-1185">Reference proteome</keyword>
<feature type="compositionally biased region" description="Polar residues" evidence="1">
    <location>
        <begin position="67"/>
        <end position="97"/>
    </location>
</feature>
<evidence type="ECO:0000313" key="4">
    <source>
        <dbReference type="Proteomes" id="UP001632038"/>
    </source>
</evidence>
<reference evidence="4" key="1">
    <citation type="journal article" date="2024" name="IScience">
        <title>Strigolactones Initiate the Formation of Haustorium-like Structures in Castilleja.</title>
        <authorList>
            <person name="Buerger M."/>
            <person name="Peterson D."/>
            <person name="Chory J."/>
        </authorList>
    </citation>
    <scope>NUCLEOTIDE SEQUENCE [LARGE SCALE GENOMIC DNA]</scope>
</reference>
<evidence type="ECO:0000259" key="2">
    <source>
        <dbReference type="PROSITE" id="PS50108"/>
    </source>
</evidence>
<sequence length="143" mass="15645">MGTSIKGIYKEIKYTLSQMFVVKEPEIEIGLPTDVKHVSHIGWDGPSGSAPTWMNEFNTGPDFAKTSIGNNGSALSPWSSQDFNESMMQQSETNSSDLPPVRKKQRRKKTKLTSSPKSSRAAAKSKAKLVEGSNENPTNIEVA</sequence>
<dbReference type="Proteomes" id="UP001632038">
    <property type="component" value="Unassembled WGS sequence"/>
</dbReference>
<feature type="compositionally biased region" description="Low complexity" evidence="1">
    <location>
        <begin position="112"/>
        <end position="124"/>
    </location>
</feature>
<dbReference type="AlphaFoldDB" id="A0ABD3DQQ1"/>
<evidence type="ECO:0000313" key="3">
    <source>
        <dbReference type="EMBL" id="KAL3643339.1"/>
    </source>
</evidence>
<dbReference type="PANTHER" id="PTHR46325:SF20">
    <property type="entry name" value="CRIB DOMAIN-CONTAINING PROTEIN RIC10"/>
    <property type="match status" value="1"/>
</dbReference>
<dbReference type="PROSITE" id="PS50108">
    <property type="entry name" value="CRIB"/>
    <property type="match status" value="1"/>
</dbReference>
<feature type="region of interest" description="Disordered" evidence="1">
    <location>
        <begin position="64"/>
        <end position="143"/>
    </location>
</feature>
<dbReference type="SMART" id="SM00285">
    <property type="entry name" value="PBD"/>
    <property type="match status" value="1"/>
</dbReference>
<organism evidence="3 4">
    <name type="scientific">Castilleja foliolosa</name>
    <dbReference type="NCBI Taxonomy" id="1961234"/>
    <lineage>
        <taxon>Eukaryota</taxon>
        <taxon>Viridiplantae</taxon>
        <taxon>Streptophyta</taxon>
        <taxon>Embryophyta</taxon>
        <taxon>Tracheophyta</taxon>
        <taxon>Spermatophyta</taxon>
        <taxon>Magnoliopsida</taxon>
        <taxon>eudicotyledons</taxon>
        <taxon>Gunneridae</taxon>
        <taxon>Pentapetalae</taxon>
        <taxon>asterids</taxon>
        <taxon>lamiids</taxon>
        <taxon>Lamiales</taxon>
        <taxon>Orobanchaceae</taxon>
        <taxon>Pedicularideae</taxon>
        <taxon>Castillejinae</taxon>
        <taxon>Castilleja</taxon>
    </lineage>
</organism>
<gene>
    <name evidence="3" type="ORF">CASFOL_014154</name>
</gene>
<dbReference type="EMBL" id="JAVIJP010000016">
    <property type="protein sequence ID" value="KAL3643339.1"/>
    <property type="molecule type" value="Genomic_DNA"/>
</dbReference>
<feature type="compositionally biased region" description="Basic residues" evidence="1">
    <location>
        <begin position="101"/>
        <end position="111"/>
    </location>
</feature>
<protein>
    <recommendedName>
        <fullName evidence="2">CRIB domain-containing protein</fullName>
    </recommendedName>
</protein>
<evidence type="ECO:0000256" key="1">
    <source>
        <dbReference type="SAM" id="MobiDB-lite"/>
    </source>
</evidence>
<name>A0ABD3DQQ1_9LAMI</name>
<proteinExistence type="predicted"/>
<comment type="caution">
    <text evidence="3">The sequence shown here is derived from an EMBL/GenBank/DDBJ whole genome shotgun (WGS) entry which is preliminary data.</text>
</comment>
<dbReference type="PANTHER" id="PTHR46325">
    <property type="entry name" value="CRIB DOMAIN-CONTAINING PROTEIN RIC8"/>
    <property type="match status" value="1"/>
</dbReference>
<dbReference type="InterPro" id="IPR036936">
    <property type="entry name" value="CRIB_dom_sf"/>
</dbReference>
<dbReference type="InterPro" id="IPR000095">
    <property type="entry name" value="CRIB_dom"/>
</dbReference>
<feature type="compositionally biased region" description="Polar residues" evidence="1">
    <location>
        <begin position="133"/>
        <end position="143"/>
    </location>
</feature>